<dbReference type="AlphaFoldDB" id="G2ZJW0"/>
<proteinExistence type="predicted"/>
<keyword evidence="1" id="KW-0472">Membrane</keyword>
<gene>
    <name evidence="2" type="ORF">BDB_50032</name>
</gene>
<evidence type="ECO:0000313" key="2">
    <source>
        <dbReference type="EMBL" id="CCA79323.1"/>
    </source>
</evidence>
<dbReference type="EMBL" id="FR854061">
    <property type="protein sequence ID" value="CCA79323.1"/>
    <property type="molecule type" value="Genomic_DNA"/>
</dbReference>
<feature type="transmembrane region" description="Helical" evidence="1">
    <location>
        <begin position="20"/>
        <end position="42"/>
    </location>
</feature>
<protein>
    <recommendedName>
        <fullName evidence="3">Transmembrane protein</fullName>
    </recommendedName>
</protein>
<accession>G2ZJW0</accession>
<keyword evidence="1" id="KW-0812">Transmembrane</keyword>
<evidence type="ECO:0000256" key="1">
    <source>
        <dbReference type="SAM" id="Phobius"/>
    </source>
</evidence>
<keyword evidence="1" id="KW-1133">Transmembrane helix</keyword>
<organism evidence="2">
    <name type="scientific">blood disease bacterium R229</name>
    <dbReference type="NCBI Taxonomy" id="741978"/>
    <lineage>
        <taxon>Bacteria</taxon>
        <taxon>Pseudomonadati</taxon>
        <taxon>Pseudomonadota</taxon>
        <taxon>Betaproteobacteria</taxon>
        <taxon>Burkholderiales</taxon>
        <taxon>Burkholderiaceae</taxon>
        <taxon>Ralstonia</taxon>
        <taxon>Ralstonia solanacearum species complex</taxon>
    </lineage>
</organism>
<sequence length="43" mass="4315">MRSPATRLAEGYFSRHPGAAIILIVLLLGLAGAVAPAAATLLA</sequence>
<name>G2ZJW0_9RALS</name>
<reference evidence="2" key="2">
    <citation type="submission" date="2011-04" db="EMBL/GenBank/DDBJ databases">
        <authorList>
            <person name="Genoscope - CEA"/>
        </authorList>
    </citation>
    <scope>NUCLEOTIDE SEQUENCE</scope>
    <source>
        <strain evidence="2">R229</strain>
    </source>
</reference>
<reference evidence="2" key="1">
    <citation type="journal article" date="2011" name="PLoS ONE">
        <title>Ralstonia syzygii, the Blood Disease Bacterium and some Asian R. solanacearum strains form a single genomic species despite divergent lifestyles.</title>
        <authorList>
            <person name="Remenant B."/>
            <person name="de Cambiaire J.C."/>
            <person name="Cellier G."/>
            <person name="Jacobs J.M."/>
            <person name="Mangenot S."/>
            <person name="Barbe V."/>
            <person name="Lajus A."/>
            <person name="Vallenet D."/>
            <person name="Medigue C."/>
            <person name="Fegan M."/>
            <person name="Allen C."/>
            <person name="Prior P."/>
        </authorList>
    </citation>
    <scope>NUCLEOTIDE SEQUENCE</scope>
    <source>
        <strain evidence="2">R229</strain>
    </source>
</reference>
<evidence type="ECO:0008006" key="3">
    <source>
        <dbReference type="Google" id="ProtNLM"/>
    </source>
</evidence>